<evidence type="ECO:0000313" key="3">
    <source>
        <dbReference type="Proteomes" id="UP000028878"/>
    </source>
</evidence>
<dbReference type="EMBL" id="CCAE010000021">
    <property type="protein sequence ID" value="CDN88253.1"/>
    <property type="molecule type" value="Genomic_DNA"/>
</dbReference>
<dbReference type="SUPFAM" id="SSF53850">
    <property type="entry name" value="Periplasmic binding protein-like II"/>
    <property type="match status" value="1"/>
</dbReference>
<name>A0A1L1PJZ0_HYDIT</name>
<reference evidence="3" key="1">
    <citation type="submission" date="2014-02" db="EMBL/GenBank/DDBJ databases">
        <authorList>
            <person name="Gan H."/>
        </authorList>
    </citation>
    <scope>NUCLEOTIDE SEQUENCE [LARGE SCALE GENOMIC DNA]</scope>
    <source>
        <strain evidence="3">S1</strain>
    </source>
</reference>
<dbReference type="AlphaFoldDB" id="A0A1L1PJZ0"/>
<dbReference type="RefSeq" id="WP_009518425.1">
    <property type="nucleotide sequence ID" value="NZ_CCAE010000021.1"/>
</dbReference>
<accession>A0A1L1PJZ0</accession>
<protein>
    <recommendedName>
        <fullName evidence="4">PBP domain-containing protein</fullName>
    </recommendedName>
</protein>
<feature type="signal peptide" evidence="1">
    <location>
        <begin position="1"/>
        <end position="21"/>
    </location>
</feature>
<feature type="chain" id="PRO_5009681470" description="PBP domain-containing protein" evidence="1">
    <location>
        <begin position="22"/>
        <end position="502"/>
    </location>
</feature>
<evidence type="ECO:0000313" key="2">
    <source>
        <dbReference type="EMBL" id="CDN88253.1"/>
    </source>
</evidence>
<sequence precursor="true">MKLKHLSLACAVACAAVSAQAVGLNDPANAAAKAIVDDAVANGRVMYISGASAVQGGLGQIASSLFTGTNYFFIPSAATGRSNSDYRAYAGKLTTAAGTWAAGTNVIIVNRARGGSVWGVNPVARAEVIETLAVTSASCSGGSGTSAAPFTCDTLTTQKPDAGVSDVAPFLFDGAFNTEGEPAEPALSPSELATLTASPLYALAFGLPVTRNVPTTVSFNKAKVAAIMTGNVGTWNQIDAALPADDILVCRRVNGSGTQAVANMYYGNYPCDTGTRLNVPADREAGAAWDFVNKFVVEGDTGALNVVENSSSGNVRTCLDTAAVSAGKPFNAAANPATEAGYTAYNTADRAGNTVRVLFRDGRPHKAVGVLSMDSLSSSTTTSNWSFRSLDGAGEITWTGAIATPPVVSGTGKHPTLANLIDGTWDMQGWISFNLPSSTTGNKAALAANFIAAARSPAVLNAQSGLRWVAAGINGTPDPTGTGQVQRVAYVGNDQCAPLNLK</sequence>
<dbReference type="Gene3D" id="3.40.190.10">
    <property type="entry name" value="Periplasmic binding protein-like II"/>
    <property type="match status" value="1"/>
</dbReference>
<organism evidence="2 3">
    <name type="scientific">Hydrogenophaga intermedia</name>
    <dbReference type="NCBI Taxonomy" id="65786"/>
    <lineage>
        <taxon>Bacteria</taxon>
        <taxon>Pseudomonadati</taxon>
        <taxon>Pseudomonadota</taxon>
        <taxon>Betaproteobacteria</taxon>
        <taxon>Burkholderiales</taxon>
        <taxon>Comamonadaceae</taxon>
        <taxon>Hydrogenophaga</taxon>
    </lineage>
</organism>
<proteinExistence type="predicted"/>
<reference evidence="3" key="2">
    <citation type="submission" date="2014-11" db="EMBL/GenBank/DDBJ databases">
        <title>Draft genome sequence of Hydrogenophaga intermedia S1.</title>
        <authorList>
            <person name="Gan H.M."/>
            <person name="Chew T.H."/>
            <person name="Stolz A."/>
        </authorList>
    </citation>
    <scope>NUCLEOTIDE SEQUENCE [LARGE SCALE GENOMIC DNA]</scope>
    <source>
        <strain evidence="3">S1</strain>
    </source>
</reference>
<keyword evidence="3" id="KW-1185">Reference proteome</keyword>
<gene>
    <name evidence="2" type="ORF">BN948_02686</name>
</gene>
<evidence type="ECO:0000256" key="1">
    <source>
        <dbReference type="SAM" id="SignalP"/>
    </source>
</evidence>
<keyword evidence="1" id="KW-0732">Signal</keyword>
<evidence type="ECO:0008006" key="4">
    <source>
        <dbReference type="Google" id="ProtNLM"/>
    </source>
</evidence>
<dbReference type="Proteomes" id="UP000028878">
    <property type="component" value="Unassembled WGS sequence"/>
</dbReference>